<dbReference type="PANTHER" id="PTHR47163:SF2">
    <property type="entry name" value="SI:DKEY-17M8.2"/>
    <property type="match status" value="1"/>
</dbReference>
<dbReference type="AlphaFoldDB" id="A0A0B7BNS8"/>
<dbReference type="PANTHER" id="PTHR47163">
    <property type="entry name" value="DDE_TNP_IS1595 DOMAIN-CONTAINING PROTEIN"/>
    <property type="match status" value="1"/>
</dbReference>
<evidence type="ECO:0000313" key="2">
    <source>
        <dbReference type="EMBL" id="CEK93994.1"/>
    </source>
</evidence>
<name>A0A0B7BNS8_9EUPU</name>
<dbReference type="EMBL" id="HACG01047131">
    <property type="protein sequence ID" value="CEK93996.1"/>
    <property type="molecule type" value="Transcribed_RNA"/>
</dbReference>
<dbReference type="EMBL" id="HACG01047129">
    <property type="protein sequence ID" value="CEK93994.1"/>
    <property type="molecule type" value="Transcribed_RNA"/>
</dbReference>
<evidence type="ECO:0000259" key="1">
    <source>
        <dbReference type="SMART" id="SM01126"/>
    </source>
</evidence>
<evidence type="ECO:0000313" key="3">
    <source>
        <dbReference type="EMBL" id="CEK93996.1"/>
    </source>
</evidence>
<feature type="domain" description="ISXO2-like transposase" evidence="1">
    <location>
        <begin position="1"/>
        <end position="100"/>
    </location>
</feature>
<protein>
    <recommendedName>
        <fullName evidence="1">ISXO2-like transposase domain-containing protein</fullName>
    </recommendedName>
</protein>
<proteinExistence type="predicted"/>
<dbReference type="InterPro" id="IPR024445">
    <property type="entry name" value="Tnp_ISXO2-like"/>
</dbReference>
<gene>
    <name evidence="3" type="primary">ORF198333</name>
    <name evidence="2" type="synonym">ORF198326</name>
</gene>
<accession>A0A0B7BNS8</accession>
<dbReference type="InterPro" id="IPR053164">
    <property type="entry name" value="IS1016-like_transposase"/>
</dbReference>
<dbReference type="SMART" id="SM01126">
    <property type="entry name" value="DDE_Tnp_IS1595"/>
    <property type="match status" value="1"/>
</dbReference>
<sequence>MFCVADRTAATLLPIIQAHISPGTTIVSDQWRAYNGVANIVGYDHLTVNHSRNFVDPITGAHTHHIERLWRSAKEENKRRNGTRRHLLESYLCEFMWRRRYLSAGIDAILDDIVAFWSPE</sequence>
<dbReference type="Pfam" id="PF12762">
    <property type="entry name" value="DDE_Tnp_IS1595"/>
    <property type="match status" value="1"/>
</dbReference>
<organism evidence="3">
    <name type="scientific">Arion vulgaris</name>
    <dbReference type="NCBI Taxonomy" id="1028688"/>
    <lineage>
        <taxon>Eukaryota</taxon>
        <taxon>Metazoa</taxon>
        <taxon>Spiralia</taxon>
        <taxon>Lophotrochozoa</taxon>
        <taxon>Mollusca</taxon>
        <taxon>Gastropoda</taxon>
        <taxon>Heterobranchia</taxon>
        <taxon>Euthyneura</taxon>
        <taxon>Panpulmonata</taxon>
        <taxon>Eupulmonata</taxon>
        <taxon>Stylommatophora</taxon>
        <taxon>Helicina</taxon>
        <taxon>Arionoidea</taxon>
        <taxon>Arionidae</taxon>
        <taxon>Arion</taxon>
    </lineage>
</organism>
<reference evidence="3" key="1">
    <citation type="submission" date="2014-12" db="EMBL/GenBank/DDBJ databases">
        <title>Insight into the proteome of Arion vulgaris.</title>
        <authorList>
            <person name="Aradska J."/>
            <person name="Bulat T."/>
            <person name="Smidak R."/>
            <person name="Sarate P."/>
            <person name="Gangsoo J."/>
            <person name="Sialana F."/>
            <person name="Bilban M."/>
            <person name="Lubec G."/>
        </authorList>
    </citation>
    <scope>NUCLEOTIDE SEQUENCE</scope>
    <source>
        <tissue evidence="3">Skin</tissue>
    </source>
</reference>